<sequence>MKILLALTFSFLLNLGPTNGIKIIYKSDVPQDRSKMIYYKKKGHDYFERADGILKEVEKDIVHYAQGKDADLIEVYILEKANGEIPTESQEGKIGYVEILFSIMKN</sequence>
<organism evidence="1 2">
    <name type="scientific">Shivajiella indica</name>
    <dbReference type="NCBI Taxonomy" id="872115"/>
    <lineage>
        <taxon>Bacteria</taxon>
        <taxon>Pseudomonadati</taxon>
        <taxon>Bacteroidota</taxon>
        <taxon>Cytophagia</taxon>
        <taxon>Cytophagales</taxon>
        <taxon>Cyclobacteriaceae</taxon>
        <taxon>Shivajiella</taxon>
    </lineage>
</organism>
<proteinExistence type="predicted"/>
<accession>A0ABW5B653</accession>
<gene>
    <name evidence="1" type="ORF">ACFSKV_04150</name>
</gene>
<dbReference type="Proteomes" id="UP001597414">
    <property type="component" value="Unassembled WGS sequence"/>
</dbReference>
<keyword evidence="2" id="KW-1185">Reference proteome</keyword>
<dbReference type="EMBL" id="JBHUIV010000010">
    <property type="protein sequence ID" value="MFD2200744.1"/>
    <property type="molecule type" value="Genomic_DNA"/>
</dbReference>
<dbReference type="RefSeq" id="WP_380800597.1">
    <property type="nucleotide sequence ID" value="NZ_JBHUIV010000010.1"/>
</dbReference>
<evidence type="ECO:0000313" key="1">
    <source>
        <dbReference type="EMBL" id="MFD2200744.1"/>
    </source>
</evidence>
<reference evidence="2" key="1">
    <citation type="journal article" date="2019" name="Int. J. Syst. Evol. Microbiol.">
        <title>The Global Catalogue of Microorganisms (GCM) 10K type strain sequencing project: providing services to taxonomists for standard genome sequencing and annotation.</title>
        <authorList>
            <consortium name="The Broad Institute Genomics Platform"/>
            <consortium name="The Broad Institute Genome Sequencing Center for Infectious Disease"/>
            <person name="Wu L."/>
            <person name="Ma J."/>
        </authorList>
    </citation>
    <scope>NUCLEOTIDE SEQUENCE [LARGE SCALE GENOMIC DNA]</scope>
    <source>
        <strain evidence="2">KCTC 19812</strain>
    </source>
</reference>
<evidence type="ECO:0000313" key="2">
    <source>
        <dbReference type="Proteomes" id="UP001597414"/>
    </source>
</evidence>
<comment type="caution">
    <text evidence="1">The sequence shown here is derived from an EMBL/GenBank/DDBJ whole genome shotgun (WGS) entry which is preliminary data.</text>
</comment>
<name>A0ABW5B653_9BACT</name>
<protein>
    <submittedName>
        <fullName evidence="1">Uncharacterized protein</fullName>
    </submittedName>
</protein>